<sequence length="32" mass="3563">GWTYPMRGLSSCCNMGLDSCLVQLRHLFCTGL</sequence>
<organism evidence="1 2">
    <name type="scientific">Theobroma cacao</name>
    <name type="common">Cacao</name>
    <name type="synonym">Cocoa</name>
    <dbReference type="NCBI Taxonomy" id="3641"/>
    <lineage>
        <taxon>Eukaryota</taxon>
        <taxon>Viridiplantae</taxon>
        <taxon>Streptophyta</taxon>
        <taxon>Embryophyta</taxon>
        <taxon>Tracheophyta</taxon>
        <taxon>Spermatophyta</taxon>
        <taxon>Magnoliopsida</taxon>
        <taxon>eudicotyledons</taxon>
        <taxon>Gunneridae</taxon>
        <taxon>Pentapetalae</taxon>
        <taxon>rosids</taxon>
        <taxon>malvids</taxon>
        <taxon>Malvales</taxon>
        <taxon>Malvaceae</taxon>
        <taxon>Byttnerioideae</taxon>
        <taxon>Theobroma</taxon>
    </lineage>
</organism>
<proteinExistence type="predicted"/>
<accession>A0A061G8N5</accession>
<dbReference type="Proteomes" id="UP000026915">
    <property type="component" value="Chromosome 6"/>
</dbReference>
<reference evidence="1 2" key="1">
    <citation type="journal article" date="2013" name="Genome Biol.">
        <title>The genome sequence of the most widely cultivated cacao type and its use to identify candidate genes regulating pod color.</title>
        <authorList>
            <person name="Motamayor J.C."/>
            <person name="Mockaitis K."/>
            <person name="Schmutz J."/>
            <person name="Haiminen N."/>
            <person name="Iii D.L."/>
            <person name="Cornejo O."/>
            <person name="Findley S.D."/>
            <person name="Zheng P."/>
            <person name="Utro F."/>
            <person name="Royaert S."/>
            <person name="Saski C."/>
            <person name="Jenkins J."/>
            <person name="Podicheti R."/>
            <person name="Zhao M."/>
            <person name="Scheffler B.E."/>
            <person name="Stack J.C."/>
            <person name="Feltus F.A."/>
            <person name="Mustiga G.M."/>
            <person name="Amores F."/>
            <person name="Phillips W."/>
            <person name="Marelli J.P."/>
            <person name="May G.D."/>
            <person name="Shapiro H."/>
            <person name="Ma J."/>
            <person name="Bustamante C.D."/>
            <person name="Schnell R.J."/>
            <person name="Main D."/>
            <person name="Gilbert D."/>
            <person name="Parida L."/>
            <person name="Kuhn D.N."/>
        </authorList>
    </citation>
    <scope>NUCLEOTIDE SEQUENCE [LARGE SCALE GENOMIC DNA]</scope>
    <source>
        <strain evidence="2">cv. Matina 1-6</strain>
    </source>
</reference>
<dbReference type="Gramene" id="EOY25522">
    <property type="protein sequence ID" value="EOY25522"/>
    <property type="gene ID" value="TCM_026924"/>
</dbReference>
<dbReference type="AlphaFoldDB" id="A0A061G8N5"/>
<dbReference type="InParanoid" id="A0A061G8N5"/>
<protein>
    <submittedName>
        <fullName evidence="1">Uncharacterized protein isoform 2</fullName>
    </submittedName>
</protein>
<name>A0A061G8N5_THECC</name>
<gene>
    <name evidence="1" type="ORF">TCM_026924</name>
</gene>
<feature type="non-terminal residue" evidence="1">
    <location>
        <position position="1"/>
    </location>
</feature>
<dbReference type="EMBL" id="CM001884">
    <property type="protein sequence ID" value="EOY25522.1"/>
    <property type="molecule type" value="Genomic_DNA"/>
</dbReference>
<evidence type="ECO:0000313" key="2">
    <source>
        <dbReference type="Proteomes" id="UP000026915"/>
    </source>
</evidence>
<evidence type="ECO:0000313" key="1">
    <source>
        <dbReference type="EMBL" id="EOY25522.1"/>
    </source>
</evidence>
<keyword evidence="2" id="KW-1185">Reference proteome</keyword>
<dbReference type="HOGENOM" id="CLU_3394364_0_0_1"/>